<evidence type="ECO:0000256" key="1">
    <source>
        <dbReference type="SAM" id="MobiDB-lite"/>
    </source>
</evidence>
<reference evidence="2" key="1">
    <citation type="journal article" date="2020" name="Stud. Mycol.">
        <title>101 Dothideomycetes genomes: a test case for predicting lifestyles and emergence of pathogens.</title>
        <authorList>
            <person name="Haridas S."/>
            <person name="Albert R."/>
            <person name="Binder M."/>
            <person name="Bloem J."/>
            <person name="Labutti K."/>
            <person name="Salamov A."/>
            <person name="Andreopoulos B."/>
            <person name="Baker S."/>
            <person name="Barry K."/>
            <person name="Bills G."/>
            <person name="Bluhm B."/>
            <person name="Cannon C."/>
            <person name="Castanera R."/>
            <person name="Culley D."/>
            <person name="Daum C."/>
            <person name="Ezra D."/>
            <person name="Gonzalez J."/>
            <person name="Henrissat B."/>
            <person name="Kuo A."/>
            <person name="Liang C."/>
            <person name="Lipzen A."/>
            <person name="Lutzoni F."/>
            <person name="Magnuson J."/>
            <person name="Mondo S."/>
            <person name="Nolan M."/>
            <person name="Ohm R."/>
            <person name="Pangilinan J."/>
            <person name="Park H.-J."/>
            <person name="Ramirez L."/>
            <person name="Alfaro M."/>
            <person name="Sun H."/>
            <person name="Tritt A."/>
            <person name="Yoshinaga Y."/>
            <person name="Zwiers L.-H."/>
            <person name="Turgeon B."/>
            <person name="Goodwin S."/>
            <person name="Spatafora J."/>
            <person name="Crous P."/>
            <person name="Grigoriev I."/>
        </authorList>
    </citation>
    <scope>NUCLEOTIDE SEQUENCE</scope>
    <source>
        <strain evidence="2">CBS 675.92</strain>
    </source>
</reference>
<gene>
    <name evidence="2" type="ORF">CC80DRAFT_265805</name>
</gene>
<feature type="region of interest" description="Disordered" evidence="1">
    <location>
        <begin position="1"/>
        <end position="29"/>
    </location>
</feature>
<evidence type="ECO:0000313" key="2">
    <source>
        <dbReference type="EMBL" id="KAF1960843.1"/>
    </source>
</evidence>
<evidence type="ECO:0000313" key="3">
    <source>
        <dbReference type="Proteomes" id="UP000800035"/>
    </source>
</evidence>
<dbReference type="EMBL" id="ML976982">
    <property type="protein sequence ID" value="KAF1960843.1"/>
    <property type="molecule type" value="Genomic_DNA"/>
</dbReference>
<feature type="region of interest" description="Disordered" evidence="1">
    <location>
        <begin position="49"/>
        <end position="190"/>
    </location>
</feature>
<proteinExistence type="predicted"/>
<organism evidence="2 3">
    <name type="scientific">Byssothecium circinans</name>
    <dbReference type="NCBI Taxonomy" id="147558"/>
    <lineage>
        <taxon>Eukaryota</taxon>
        <taxon>Fungi</taxon>
        <taxon>Dikarya</taxon>
        <taxon>Ascomycota</taxon>
        <taxon>Pezizomycotina</taxon>
        <taxon>Dothideomycetes</taxon>
        <taxon>Pleosporomycetidae</taxon>
        <taxon>Pleosporales</taxon>
        <taxon>Massarineae</taxon>
        <taxon>Massarinaceae</taxon>
        <taxon>Byssothecium</taxon>
    </lineage>
</organism>
<dbReference type="AlphaFoldDB" id="A0A6A5U6T9"/>
<keyword evidence="3" id="KW-1185">Reference proteome</keyword>
<accession>A0A6A5U6T9</accession>
<feature type="compositionally biased region" description="Low complexity" evidence="1">
    <location>
        <begin position="54"/>
        <end position="66"/>
    </location>
</feature>
<dbReference type="Proteomes" id="UP000800035">
    <property type="component" value="Unassembled WGS sequence"/>
</dbReference>
<protein>
    <submittedName>
        <fullName evidence="2">Uncharacterized protein</fullName>
    </submittedName>
</protein>
<feature type="compositionally biased region" description="Basic and acidic residues" evidence="1">
    <location>
        <begin position="100"/>
        <end position="131"/>
    </location>
</feature>
<sequence length="212" mass="23655">MARFASQPPYRGTSHPPTRIAASFSIPPPIFPPQLRYPFRDYTVTVAIKMPAVSRSTTRAQRQRTAPYPPRQPSTSDTDKENASPQAAPPKAKVTKKKSAKESEPSDRPGSYHDIELDEVKGEVPCHESVHFPHPFPTTHPVSALNHPRPRRSAANSTSSSRKRRPSPAQRKPSTEPRCRRNSPPSPRIIIPSNRTTVLTLMVPVRHLCRVS</sequence>
<name>A0A6A5U6T9_9PLEO</name>